<dbReference type="AlphaFoldDB" id="A0A8J3K0H4"/>
<keyword evidence="10" id="KW-1185">Reference proteome</keyword>
<feature type="transmembrane region" description="Helical" evidence="7">
    <location>
        <begin position="41"/>
        <end position="61"/>
    </location>
</feature>
<dbReference type="PANTHER" id="PTHR43133">
    <property type="entry name" value="RNA POLYMERASE ECF-TYPE SIGMA FACTO"/>
    <property type="match status" value="1"/>
</dbReference>
<protein>
    <recommendedName>
        <fullName evidence="8">HTH luxR-type domain-containing protein</fullName>
    </recommendedName>
</protein>
<dbReference type="InterPro" id="IPR000792">
    <property type="entry name" value="Tscrpt_reg_LuxR_C"/>
</dbReference>
<evidence type="ECO:0000256" key="2">
    <source>
        <dbReference type="ARBA" id="ARBA00023015"/>
    </source>
</evidence>
<evidence type="ECO:0000256" key="5">
    <source>
        <dbReference type="ARBA" id="ARBA00023163"/>
    </source>
</evidence>
<dbReference type="InterPro" id="IPR014284">
    <property type="entry name" value="RNA_pol_sigma-70_dom"/>
</dbReference>
<dbReference type="NCBIfam" id="TIGR02937">
    <property type="entry name" value="sigma70-ECF"/>
    <property type="match status" value="1"/>
</dbReference>
<dbReference type="Gene3D" id="1.10.10.10">
    <property type="entry name" value="Winged helix-like DNA-binding domain superfamily/Winged helix DNA-binding domain"/>
    <property type="match status" value="1"/>
</dbReference>
<dbReference type="InterPro" id="IPR039425">
    <property type="entry name" value="RNA_pol_sigma-70-like"/>
</dbReference>
<dbReference type="Gene3D" id="1.10.1740.10">
    <property type="match status" value="1"/>
</dbReference>
<keyword evidence="7" id="KW-0812">Transmembrane</keyword>
<keyword evidence="2" id="KW-0805">Transcription regulation</keyword>
<dbReference type="PRINTS" id="PR00038">
    <property type="entry name" value="HTHLUXR"/>
</dbReference>
<evidence type="ECO:0000256" key="1">
    <source>
        <dbReference type="ARBA" id="ARBA00010641"/>
    </source>
</evidence>
<accession>A0A8J3K0H4</accession>
<evidence type="ECO:0000259" key="8">
    <source>
        <dbReference type="SMART" id="SM00421"/>
    </source>
</evidence>
<keyword evidence="3" id="KW-0731">Sigma factor</keyword>
<keyword evidence="4" id="KW-0238">DNA-binding</keyword>
<feature type="region of interest" description="Disordered" evidence="6">
    <location>
        <begin position="276"/>
        <end position="297"/>
    </location>
</feature>
<evidence type="ECO:0000256" key="3">
    <source>
        <dbReference type="ARBA" id="ARBA00023082"/>
    </source>
</evidence>
<comment type="similarity">
    <text evidence="1">Belongs to the sigma-70 factor family. ECF subfamily.</text>
</comment>
<dbReference type="GO" id="GO:0016987">
    <property type="term" value="F:sigma factor activity"/>
    <property type="evidence" value="ECO:0007669"/>
    <property type="project" value="UniProtKB-KW"/>
</dbReference>
<dbReference type="CDD" id="cd06171">
    <property type="entry name" value="Sigma70_r4"/>
    <property type="match status" value="1"/>
</dbReference>
<dbReference type="Pfam" id="PF08281">
    <property type="entry name" value="Sigma70_r4_2"/>
    <property type="match status" value="1"/>
</dbReference>
<reference evidence="9 10" key="1">
    <citation type="submission" date="2021-01" db="EMBL/GenBank/DDBJ databases">
        <title>Whole genome shotgun sequence of Catellatospora chokoriensis NBRC 107358.</title>
        <authorList>
            <person name="Komaki H."/>
            <person name="Tamura T."/>
        </authorList>
    </citation>
    <scope>NUCLEOTIDE SEQUENCE [LARGE SCALE GENOMIC DNA]</scope>
    <source>
        <strain evidence="9 10">NBRC 107358</strain>
    </source>
</reference>
<dbReference type="GO" id="GO:0006352">
    <property type="term" value="P:DNA-templated transcription initiation"/>
    <property type="evidence" value="ECO:0007669"/>
    <property type="project" value="InterPro"/>
</dbReference>
<dbReference type="InterPro" id="IPR013325">
    <property type="entry name" value="RNA_pol_sigma_r2"/>
</dbReference>
<proteinExistence type="inferred from homology"/>
<evidence type="ECO:0000256" key="6">
    <source>
        <dbReference type="SAM" id="MobiDB-lite"/>
    </source>
</evidence>
<sequence>MVRSGKSRSTNGRGRELGIATVWINAVFAGVGGLYASTRSITVTVVAIAAVVILVVIALAMSGQGGQARRVVVRTLGRNASPTVHSRASHGVSNIEGPTAPRRPVEGPLEAEAQQNGIPDWFEDFYRSHYRDLVRAAGAALVRWGLDRCEAEDVVHEVFARQIKRGKWDHIEAPLPYFVRAVVNRTESEARLALRRAKPSDTIADASNGTLSDLEQWMDDQWVADLLATLTPARRKVMNLVLEGLSGPEIAASLGANEKTVRSTIRHARKRLQDLVAPQTHSARAVEQPNDVEEEQP</sequence>
<dbReference type="SMART" id="SM00421">
    <property type="entry name" value="HTH_LUXR"/>
    <property type="match status" value="1"/>
</dbReference>
<keyword evidence="7" id="KW-0472">Membrane</keyword>
<organism evidence="9 10">
    <name type="scientific">Catellatospora chokoriensis</name>
    <dbReference type="NCBI Taxonomy" id="310353"/>
    <lineage>
        <taxon>Bacteria</taxon>
        <taxon>Bacillati</taxon>
        <taxon>Actinomycetota</taxon>
        <taxon>Actinomycetes</taxon>
        <taxon>Micromonosporales</taxon>
        <taxon>Micromonosporaceae</taxon>
        <taxon>Catellatospora</taxon>
    </lineage>
</organism>
<dbReference type="SUPFAM" id="SSF88659">
    <property type="entry name" value="Sigma3 and sigma4 domains of RNA polymerase sigma factors"/>
    <property type="match status" value="1"/>
</dbReference>
<keyword evidence="5" id="KW-0804">Transcription</keyword>
<feature type="transmembrane region" description="Helical" evidence="7">
    <location>
        <begin position="16"/>
        <end position="35"/>
    </location>
</feature>
<name>A0A8J3K0H4_9ACTN</name>
<comment type="caution">
    <text evidence="9">The sequence shown here is derived from an EMBL/GenBank/DDBJ whole genome shotgun (WGS) entry which is preliminary data.</text>
</comment>
<dbReference type="SUPFAM" id="SSF88946">
    <property type="entry name" value="Sigma2 domain of RNA polymerase sigma factors"/>
    <property type="match status" value="1"/>
</dbReference>
<evidence type="ECO:0000313" key="10">
    <source>
        <dbReference type="Proteomes" id="UP000619293"/>
    </source>
</evidence>
<dbReference type="EMBL" id="BONG01000023">
    <property type="protein sequence ID" value="GIF90443.1"/>
    <property type="molecule type" value="Genomic_DNA"/>
</dbReference>
<dbReference type="InterPro" id="IPR013249">
    <property type="entry name" value="RNA_pol_sigma70_r4_t2"/>
</dbReference>
<evidence type="ECO:0000256" key="7">
    <source>
        <dbReference type="SAM" id="Phobius"/>
    </source>
</evidence>
<dbReference type="Proteomes" id="UP000619293">
    <property type="component" value="Unassembled WGS sequence"/>
</dbReference>
<feature type="domain" description="HTH luxR-type" evidence="8">
    <location>
        <begin position="227"/>
        <end position="286"/>
    </location>
</feature>
<feature type="region of interest" description="Disordered" evidence="6">
    <location>
        <begin position="82"/>
        <end position="101"/>
    </location>
</feature>
<gene>
    <name evidence="9" type="ORF">Cch02nite_38870</name>
</gene>
<dbReference type="InterPro" id="IPR036388">
    <property type="entry name" value="WH-like_DNA-bd_sf"/>
</dbReference>
<dbReference type="InterPro" id="IPR013324">
    <property type="entry name" value="RNA_pol_sigma_r3/r4-like"/>
</dbReference>
<dbReference type="PANTHER" id="PTHR43133:SF8">
    <property type="entry name" value="RNA POLYMERASE SIGMA FACTOR HI_1459-RELATED"/>
    <property type="match status" value="1"/>
</dbReference>
<evidence type="ECO:0000256" key="4">
    <source>
        <dbReference type="ARBA" id="ARBA00023125"/>
    </source>
</evidence>
<dbReference type="GO" id="GO:0003677">
    <property type="term" value="F:DNA binding"/>
    <property type="evidence" value="ECO:0007669"/>
    <property type="project" value="UniProtKB-KW"/>
</dbReference>
<keyword evidence="7" id="KW-1133">Transmembrane helix</keyword>
<evidence type="ECO:0000313" key="9">
    <source>
        <dbReference type="EMBL" id="GIF90443.1"/>
    </source>
</evidence>